<dbReference type="PROSITE" id="PS51118">
    <property type="entry name" value="HTH_HXLR"/>
    <property type="match status" value="1"/>
</dbReference>
<dbReference type="RefSeq" id="WP_219237209.1">
    <property type="nucleotide sequence ID" value="NZ_JAHWZX010000003.1"/>
</dbReference>
<evidence type="ECO:0000256" key="3">
    <source>
        <dbReference type="ARBA" id="ARBA00023163"/>
    </source>
</evidence>
<organism evidence="5 6">
    <name type="scientific">Stakelama flava</name>
    <dbReference type="NCBI Taxonomy" id="2860338"/>
    <lineage>
        <taxon>Bacteria</taxon>
        <taxon>Pseudomonadati</taxon>
        <taxon>Pseudomonadota</taxon>
        <taxon>Alphaproteobacteria</taxon>
        <taxon>Sphingomonadales</taxon>
        <taxon>Sphingomonadaceae</taxon>
        <taxon>Stakelama</taxon>
    </lineage>
</organism>
<protein>
    <submittedName>
        <fullName evidence="5">Helix-turn-helix transcriptional regulator</fullName>
    </submittedName>
</protein>
<name>A0ABS6XIS9_9SPHN</name>
<evidence type="ECO:0000313" key="5">
    <source>
        <dbReference type="EMBL" id="MBW4330095.1"/>
    </source>
</evidence>
<keyword evidence="6" id="KW-1185">Reference proteome</keyword>
<feature type="domain" description="HTH hxlR-type" evidence="4">
    <location>
        <begin position="75"/>
        <end position="173"/>
    </location>
</feature>
<accession>A0ABS6XIS9</accession>
<keyword evidence="1" id="KW-0805">Transcription regulation</keyword>
<evidence type="ECO:0000313" key="6">
    <source>
        <dbReference type="Proteomes" id="UP001197214"/>
    </source>
</evidence>
<sequence length="183" mass="19949">MAGSAGNEQFWCLIHDLSQYCGFDCYKVTKRDHRRREGGSILGQGEAAVTTRTSDSAIVRATAPDLAGRPPASDCPLRDVLDRIGDKWSTLTLGTLASGPHRFSVVQRAIPDISKRMLTQTLRGLERDGLIARAVFPTKPPSVEYRLTPLGFTILEPLGALVQWADEKHAAIKAARSAYDASN</sequence>
<dbReference type="InterPro" id="IPR002577">
    <property type="entry name" value="HTH_HxlR"/>
</dbReference>
<keyword evidence="2" id="KW-0238">DNA-binding</keyword>
<dbReference type="Pfam" id="PF01638">
    <property type="entry name" value="HxlR"/>
    <property type="match status" value="1"/>
</dbReference>
<evidence type="ECO:0000256" key="1">
    <source>
        <dbReference type="ARBA" id="ARBA00023015"/>
    </source>
</evidence>
<evidence type="ECO:0000256" key="2">
    <source>
        <dbReference type="ARBA" id="ARBA00023125"/>
    </source>
</evidence>
<dbReference type="EMBL" id="JAHWZX010000003">
    <property type="protein sequence ID" value="MBW4330095.1"/>
    <property type="molecule type" value="Genomic_DNA"/>
</dbReference>
<dbReference type="PANTHER" id="PTHR33204">
    <property type="entry name" value="TRANSCRIPTIONAL REGULATOR, MARR FAMILY"/>
    <property type="match status" value="1"/>
</dbReference>
<gene>
    <name evidence="5" type="ORF">KY084_04305</name>
</gene>
<dbReference type="PANTHER" id="PTHR33204:SF39">
    <property type="entry name" value="TRANSCRIPTIONAL REGULATORY PROTEIN"/>
    <property type="match status" value="1"/>
</dbReference>
<evidence type="ECO:0000259" key="4">
    <source>
        <dbReference type="PROSITE" id="PS51118"/>
    </source>
</evidence>
<comment type="caution">
    <text evidence="5">The sequence shown here is derived from an EMBL/GenBank/DDBJ whole genome shotgun (WGS) entry which is preliminary data.</text>
</comment>
<keyword evidence="3" id="KW-0804">Transcription</keyword>
<reference evidence="5 6" key="1">
    <citation type="submission" date="2021-07" db="EMBL/GenBank/DDBJ databases">
        <title>Stakelama flava sp. nov., a novel endophytic bacterium isolated from branch of Kandelia candel.</title>
        <authorList>
            <person name="Tuo L."/>
        </authorList>
    </citation>
    <scope>NUCLEOTIDE SEQUENCE [LARGE SCALE GENOMIC DNA]</scope>
    <source>
        <strain evidence="5 6">CBK3Z-3</strain>
    </source>
</reference>
<dbReference type="Proteomes" id="UP001197214">
    <property type="component" value="Unassembled WGS sequence"/>
</dbReference>
<proteinExistence type="predicted"/>